<keyword evidence="2" id="KW-1185">Reference proteome</keyword>
<organism evidence="1 2">
    <name type="scientific">Amycolatopsis pretoriensis</name>
    <dbReference type="NCBI Taxonomy" id="218821"/>
    <lineage>
        <taxon>Bacteria</taxon>
        <taxon>Bacillati</taxon>
        <taxon>Actinomycetota</taxon>
        <taxon>Actinomycetes</taxon>
        <taxon>Pseudonocardiales</taxon>
        <taxon>Pseudonocardiaceae</taxon>
        <taxon>Amycolatopsis</taxon>
    </lineage>
</organism>
<dbReference type="Proteomes" id="UP000198878">
    <property type="component" value="Unassembled WGS sequence"/>
</dbReference>
<dbReference type="EMBL" id="FNUJ01000014">
    <property type="protein sequence ID" value="SEF37519.1"/>
    <property type="molecule type" value="Genomic_DNA"/>
</dbReference>
<protein>
    <submittedName>
        <fullName evidence="1">Uncharacterized protein</fullName>
    </submittedName>
</protein>
<dbReference type="AlphaFoldDB" id="A0A1H5RGW3"/>
<accession>A0A1H5RGW3</accession>
<reference evidence="2" key="1">
    <citation type="submission" date="2016-10" db="EMBL/GenBank/DDBJ databases">
        <authorList>
            <person name="Varghese N."/>
            <person name="Submissions S."/>
        </authorList>
    </citation>
    <scope>NUCLEOTIDE SEQUENCE [LARGE SCALE GENOMIC DNA]</scope>
    <source>
        <strain evidence="2">DSM 44654</strain>
    </source>
</reference>
<evidence type="ECO:0000313" key="2">
    <source>
        <dbReference type="Proteomes" id="UP000198878"/>
    </source>
</evidence>
<gene>
    <name evidence="1" type="ORF">SAMN05421837_11479</name>
</gene>
<dbReference type="STRING" id="218821.SAMN05421837_11479"/>
<name>A0A1H5RGW3_9PSEU</name>
<evidence type="ECO:0000313" key="1">
    <source>
        <dbReference type="EMBL" id="SEF37519.1"/>
    </source>
</evidence>
<proteinExistence type="predicted"/>
<sequence>MSLGVRVYSEAAETEFVLYAGGWTDVSVIHPGIDEPASEYVELEDVEEFGSVLDRVVGLLA</sequence>